<dbReference type="STRING" id="1003.SAMN04488541_101894"/>
<keyword evidence="3 7" id="KW-0863">Zinc-finger</keyword>
<evidence type="ECO:0000259" key="8">
    <source>
        <dbReference type="PROSITE" id="PS50880"/>
    </source>
</evidence>
<dbReference type="InterPro" id="IPR006171">
    <property type="entry name" value="TOPRIM_dom"/>
</dbReference>
<evidence type="ECO:0000256" key="5">
    <source>
        <dbReference type="ARBA" id="ARBA00023172"/>
    </source>
</evidence>
<keyword evidence="6 7" id="KW-0234">DNA repair</keyword>
<keyword evidence="5 7" id="KW-0233">DNA recombination</keyword>
<evidence type="ECO:0000313" key="9">
    <source>
        <dbReference type="EMBL" id="SFF17070.1"/>
    </source>
</evidence>
<dbReference type="InterPro" id="IPR000093">
    <property type="entry name" value="DNA_Rcmb_RecR"/>
</dbReference>
<dbReference type="PANTHER" id="PTHR30446">
    <property type="entry name" value="RECOMBINATION PROTEIN RECR"/>
    <property type="match status" value="1"/>
</dbReference>
<dbReference type="Gene3D" id="6.10.250.240">
    <property type="match status" value="1"/>
</dbReference>
<dbReference type="AlphaFoldDB" id="A0A1I2GJE0"/>
<comment type="function">
    <text evidence="7">May play a role in DNA repair. It seems to be involved in an RecBC-independent recombinational process of DNA repair. It may act with RecF and RecO.</text>
</comment>
<evidence type="ECO:0000256" key="7">
    <source>
        <dbReference type="HAMAP-Rule" id="MF_00017"/>
    </source>
</evidence>
<feature type="domain" description="Toprim" evidence="8">
    <location>
        <begin position="81"/>
        <end position="177"/>
    </location>
</feature>
<dbReference type="GO" id="GO:0006281">
    <property type="term" value="P:DNA repair"/>
    <property type="evidence" value="ECO:0007669"/>
    <property type="project" value="UniProtKB-UniRule"/>
</dbReference>
<dbReference type="Proteomes" id="UP000199513">
    <property type="component" value="Unassembled WGS sequence"/>
</dbReference>
<dbReference type="GO" id="GO:0003677">
    <property type="term" value="F:DNA binding"/>
    <property type="evidence" value="ECO:0007669"/>
    <property type="project" value="UniProtKB-UniRule"/>
</dbReference>
<dbReference type="SUPFAM" id="SSF111304">
    <property type="entry name" value="Recombination protein RecR"/>
    <property type="match status" value="1"/>
</dbReference>
<dbReference type="SMART" id="SM00493">
    <property type="entry name" value="TOPRIM"/>
    <property type="match status" value="1"/>
</dbReference>
<evidence type="ECO:0000313" key="10">
    <source>
        <dbReference type="Proteomes" id="UP000199513"/>
    </source>
</evidence>
<evidence type="ECO:0000256" key="3">
    <source>
        <dbReference type="ARBA" id="ARBA00022771"/>
    </source>
</evidence>
<feature type="zinc finger region" description="C4-type" evidence="7">
    <location>
        <begin position="58"/>
        <end position="73"/>
    </location>
</feature>
<dbReference type="Pfam" id="PF21175">
    <property type="entry name" value="RecR_C"/>
    <property type="match status" value="1"/>
</dbReference>
<keyword evidence="1 7" id="KW-0479">Metal-binding</keyword>
<dbReference type="CDD" id="cd01025">
    <property type="entry name" value="TOPRIM_recR"/>
    <property type="match status" value="1"/>
</dbReference>
<evidence type="ECO:0000256" key="2">
    <source>
        <dbReference type="ARBA" id="ARBA00022763"/>
    </source>
</evidence>
<dbReference type="Pfam" id="PF21176">
    <property type="entry name" value="RecR_HhH"/>
    <property type="match status" value="1"/>
</dbReference>
<sequence>MNYPSKLVEEAVNEIAKLPSIGKKTALRLVLHLLKQEEAFTKSLTQALTKLRTETNYCTDCHNISDTAICNICANKLRDHSVVCVVEDTRDVIAVENTHQYNGLYHVLGGVISPIEGISPSELNIESLVQRISQHPEIKEVILAISATMEGDTTAFYITKKLQTFNVKVTTLARGVPVGSELEYTDEVTLGRSILSRVKYEQ</sequence>
<dbReference type="Gene3D" id="3.40.1360.10">
    <property type="match status" value="1"/>
</dbReference>
<gene>
    <name evidence="7" type="primary">recR</name>
    <name evidence="9" type="ORF">SAMN04488541_101894</name>
</gene>
<proteinExistence type="inferred from homology"/>
<dbReference type="GO" id="GO:0006310">
    <property type="term" value="P:DNA recombination"/>
    <property type="evidence" value="ECO:0007669"/>
    <property type="project" value="UniProtKB-UniRule"/>
</dbReference>
<dbReference type="PANTHER" id="PTHR30446:SF0">
    <property type="entry name" value="RECOMBINATION PROTEIN RECR"/>
    <property type="match status" value="1"/>
</dbReference>
<accession>A0A1I2GJE0</accession>
<keyword evidence="10" id="KW-1185">Reference proteome</keyword>
<dbReference type="OrthoDB" id="9802672at2"/>
<dbReference type="InterPro" id="IPR034137">
    <property type="entry name" value="TOPRIM_RecR"/>
</dbReference>
<keyword evidence="2 7" id="KW-0227">DNA damage</keyword>
<dbReference type="PROSITE" id="PS50880">
    <property type="entry name" value="TOPRIM"/>
    <property type="match status" value="1"/>
</dbReference>
<reference evidence="9 10" key="1">
    <citation type="submission" date="2016-10" db="EMBL/GenBank/DDBJ databases">
        <authorList>
            <person name="de Groot N.N."/>
        </authorList>
    </citation>
    <scope>NUCLEOTIDE SEQUENCE [LARGE SCALE GENOMIC DNA]</scope>
    <source>
        <strain>GEY</strain>
        <strain evidence="10">DSM 9560</strain>
    </source>
</reference>
<dbReference type="InterPro" id="IPR015967">
    <property type="entry name" value="Rcmb_RecR_Znf"/>
</dbReference>
<keyword evidence="4 7" id="KW-0862">Zinc</keyword>
<dbReference type="Pfam" id="PF13662">
    <property type="entry name" value="Toprim_4"/>
    <property type="match status" value="1"/>
</dbReference>
<comment type="similarity">
    <text evidence="7">Belongs to the RecR family.</text>
</comment>
<name>A0A1I2GJE0_9BACT</name>
<evidence type="ECO:0000256" key="6">
    <source>
        <dbReference type="ARBA" id="ARBA00023204"/>
    </source>
</evidence>
<dbReference type="Gene3D" id="1.10.8.420">
    <property type="entry name" value="RecR Domain 1"/>
    <property type="match status" value="1"/>
</dbReference>
<dbReference type="NCBIfam" id="TIGR00615">
    <property type="entry name" value="recR"/>
    <property type="match status" value="1"/>
</dbReference>
<dbReference type="PROSITE" id="PS01300">
    <property type="entry name" value="RECR"/>
    <property type="match status" value="1"/>
</dbReference>
<evidence type="ECO:0000256" key="1">
    <source>
        <dbReference type="ARBA" id="ARBA00022723"/>
    </source>
</evidence>
<protein>
    <recommendedName>
        <fullName evidence="7">Recombination protein RecR</fullName>
    </recommendedName>
</protein>
<organism evidence="9 10">
    <name type="scientific">Thermoflexibacter ruber</name>
    <dbReference type="NCBI Taxonomy" id="1003"/>
    <lineage>
        <taxon>Bacteria</taxon>
        <taxon>Pseudomonadati</taxon>
        <taxon>Bacteroidota</taxon>
        <taxon>Cytophagia</taxon>
        <taxon>Cytophagales</taxon>
        <taxon>Thermoflexibacteraceae</taxon>
        <taxon>Thermoflexibacter</taxon>
    </lineage>
</organism>
<dbReference type="InterPro" id="IPR023627">
    <property type="entry name" value="Rcmb_RecR"/>
</dbReference>
<dbReference type="GO" id="GO:0008270">
    <property type="term" value="F:zinc ion binding"/>
    <property type="evidence" value="ECO:0007669"/>
    <property type="project" value="UniProtKB-KW"/>
</dbReference>
<evidence type="ECO:0000256" key="4">
    <source>
        <dbReference type="ARBA" id="ARBA00022833"/>
    </source>
</evidence>
<dbReference type="EMBL" id="FONY01000018">
    <property type="protein sequence ID" value="SFF17070.1"/>
    <property type="molecule type" value="Genomic_DNA"/>
</dbReference>
<dbReference type="RefSeq" id="WP_091545303.1">
    <property type="nucleotide sequence ID" value="NZ_FONY01000018.1"/>
</dbReference>
<dbReference type="HAMAP" id="MF_00017">
    <property type="entry name" value="RecR"/>
    <property type="match status" value="1"/>
</dbReference>